<dbReference type="CDD" id="cd05471">
    <property type="entry name" value="pepsin_like"/>
    <property type="match status" value="1"/>
</dbReference>
<feature type="domain" description="Peptidase A1" evidence="8">
    <location>
        <begin position="65"/>
        <end position="377"/>
    </location>
</feature>
<evidence type="ECO:0000313" key="9">
    <source>
        <dbReference type="EMBL" id="KAG0687816.1"/>
    </source>
</evidence>
<dbReference type="Gene3D" id="2.40.70.10">
    <property type="entry name" value="Acid Proteases"/>
    <property type="match status" value="2"/>
</dbReference>
<evidence type="ECO:0000256" key="1">
    <source>
        <dbReference type="ARBA" id="ARBA00007447"/>
    </source>
</evidence>
<dbReference type="SUPFAM" id="SSF50630">
    <property type="entry name" value="Acid proteases"/>
    <property type="match status" value="1"/>
</dbReference>
<evidence type="ECO:0000313" key="10">
    <source>
        <dbReference type="Proteomes" id="UP000697127"/>
    </source>
</evidence>
<dbReference type="InterPro" id="IPR001461">
    <property type="entry name" value="Aspartic_peptidase_A1"/>
</dbReference>
<dbReference type="EMBL" id="PUHW01000212">
    <property type="protein sequence ID" value="KAG0687816.1"/>
    <property type="molecule type" value="Genomic_DNA"/>
</dbReference>
<evidence type="ECO:0000256" key="2">
    <source>
        <dbReference type="ARBA" id="ARBA00022670"/>
    </source>
</evidence>
<gene>
    <name evidence="9" type="ORF">C6P40_001844</name>
</gene>
<dbReference type="InterPro" id="IPR033121">
    <property type="entry name" value="PEPTIDASE_A1"/>
</dbReference>
<proteinExistence type="inferred from homology"/>
<dbReference type="InterPro" id="IPR021109">
    <property type="entry name" value="Peptidase_aspartic_dom_sf"/>
</dbReference>
<protein>
    <recommendedName>
        <fullName evidence="8">Peptidase A1 domain-containing protein</fullName>
    </recommendedName>
</protein>
<evidence type="ECO:0000256" key="6">
    <source>
        <dbReference type="ARBA" id="ARBA00023145"/>
    </source>
</evidence>
<evidence type="ECO:0000256" key="7">
    <source>
        <dbReference type="ARBA" id="ARBA00023157"/>
    </source>
</evidence>
<sequence length="386" mass="42076">MKFSTALSVVAAIYTLPSQGLPASDHFPKSLSFETELKNDPNLVQQLKKRGEIISVDTDIHQILLTFPLSLGGHSVKSVVDTGSRSSWIFNGVSDSSSSLCSSNSCLTSTSNIDISDDSYSIYYRGNFGAFGKWVSAPLSLGGSASAPFKFGLADSITGNTGDYSWAGFGYDSDELNRDSSTHIIDVLHESGVIDNKIFQLKYSSISSWDADIMGSGSLTIGSYDTSANIKFFDMTENIKYYLAIPMNSISNSNGDSISLDSVQTSVFDSGSTSLLMKQKYIDAILGDIVYDSTYTSFFKCSDYENFILKFNIDSTTTISIPLTSISWNQYKESNDLCQLMVGTLPDDVTFELAFGQYAMKNLITVFDIHQKRLGLASNSNSVTIS</sequence>
<reference evidence="9" key="1">
    <citation type="submission" date="2020-11" db="EMBL/GenBank/DDBJ databases">
        <title>Kefir isolates.</title>
        <authorList>
            <person name="Marcisauskas S."/>
            <person name="Kim Y."/>
            <person name="Blasche S."/>
        </authorList>
    </citation>
    <scope>NUCLEOTIDE SEQUENCE</scope>
    <source>
        <strain evidence="9">Olga-1</strain>
    </source>
</reference>
<evidence type="ECO:0000256" key="4">
    <source>
        <dbReference type="ARBA" id="ARBA00022750"/>
    </source>
</evidence>
<dbReference type="Proteomes" id="UP000697127">
    <property type="component" value="Unassembled WGS sequence"/>
</dbReference>
<dbReference type="PROSITE" id="PS51767">
    <property type="entry name" value="PEPTIDASE_A1"/>
    <property type="match status" value="1"/>
</dbReference>
<dbReference type="GO" id="GO:0004190">
    <property type="term" value="F:aspartic-type endopeptidase activity"/>
    <property type="evidence" value="ECO:0007669"/>
    <property type="project" value="UniProtKB-KW"/>
</dbReference>
<dbReference type="PANTHER" id="PTHR47965:SF12">
    <property type="entry name" value="ASPARTIC PROTEINASE 3-RELATED"/>
    <property type="match status" value="1"/>
</dbReference>
<comment type="caution">
    <text evidence="9">The sequence shown here is derived from an EMBL/GenBank/DDBJ whole genome shotgun (WGS) entry which is preliminary data.</text>
</comment>
<keyword evidence="10" id="KW-1185">Reference proteome</keyword>
<evidence type="ECO:0000256" key="3">
    <source>
        <dbReference type="ARBA" id="ARBA00022729"/>
    </source>
</evidence>
<keyword evidence="3" id="KW-0732">Signal</keyword>
<evidence type="ECO:0000256" key="5">
    <source>
        <dbReference type="ARBA" id="ARBA00022801"/>
    </source>
</evidence>
<evidence type="ECO:0000259" key="8">
    <source>
        <dbReference type="PROSITE" id="PS51767"/>
    </source>
</evidence>
<keyword evidence="5" id="KW-0378">Hydrolase</keyword>
<dbReference type="OrthoDB" id="771136at2759"/>
<dbReference type="AlphaFoldDB" id="A0A9P6WIL7"/>
<dbReference type="InterPro" id="IPR034164">
    <property type="entry name" value="Pepsin-like_dom"/>
</dbReference>
<dbReference type="PANTHER" id="PTHR47965">
    <property type="entry name" value="ASPARTYL PROTEASE-RELATED"/>
    <property type="match status" value="1"/>
</dbReference>
<keyword evidence="7" id="KW-1015">Disulfide bond</keyword>
<keyword evidence="6" id="KW-0865">Zymogen</keyword>
<accession>A0A9P6WIL7</accession>
<dbReference type="Pfam" id="PF00026">
    <property type="entry name" value="Asp"/>
    <property type="match status" value="1"/>
</dbReference>
<keyword evidence="2" id="KW-0645">Protease</keyword>
<organism evidence="9 10">
    <name type="scientific">Pichia californica</name>
    <dbReference type="NCBI Taxonomy" id="460514"/>
    <lineage>
        <taxon>Eukaryota</taxon>
        <taxon>Fungi</taxon>
        <taxon>Dikarya</taxon>
        <taxon>Ascomycota</taxon>
        <taxon>Saccharomycotina</taxon>
        <taxon>Pichiomycetes</taxon>
        <taxon>Pichiales</taxon>
        <taxon>Pichiaceae</taxon>
        <taxon>Pichia</taxon>
    </lineage>
</organism>
<keyword evidence="4" id="KW-0064">Aspartyl protease</keyword>
<dbReference type="GO" id="GO:0006508">
    <property type="term" value="P:proteolysis"/>
    <property type="evidence" value="ECO:0007669"/>
    <property type="project" value="UniProtKB-KW"/>
</dbReference>
<name>A0A9P6WIL7_9ASCO</name>
<comment type="similarity">
    <text evidence="1">Belongs to the peptidase A1 family.</text>
</comment>